<dbReference type="Pfam" id="PF08448">
    <property type="entry name" value="PAS_4"/>
    <property type="match status" value="1"/>
</dbReference>
<dbReference type="CDD" id="cd00130">
    <property type="entry name" value="PAS"/>
    <property type="match status" value="1"/>
</dbReference>
<dbReference type="SMART" id="SM00387">
    <property type="entry name" value="HATPase_c"/>
    <property type="match status" value="1"/>
</dbReference>
<keyword evidence="10" id="KW-0175">Coiled coil</keyword>
<dbReference type="Gene3D" id="3.30.450.20">
    <property type="entry name" value="PAS domain"/>
    <property type="match status" value="2"/>
</dbReference>
<comment type="subcellular location">
    <subcellularLocation>
        <location evidence="2">Membrane</location>
    </subcellularLocation>
</comment>
<feature type="domain" description="PAS" evidence="13">
    <location>
        <begin position="385"/>
        <end position="436"/>
    </location>
</feature>
<sequence>MDKKRRKVRISLKLFLLFTYVGLIPIIFISFYTYYEINRVVAIEAENRLVEVGTGLSGNITRLINGSYKTMKLLARNPVIADDNKTAEEKGLELKKMESFSPDIMDLFILSGGEVTARGGIHGFPADRVEAKALLRDSPRITGPFVSSKLSTPAFIVSVPILPPVPVSERGERETSVLVGVFNLEGLWDVTNLTRIGKTGRAVVIDSEGRRIAGVGTDMMFTKFTDENINRITTVGKGIVHYTDDNAVKYIVFGTLVSGLKDIGPEGLRVVVFLEEDEAFLIADKIRKGLPYAVIVILIATSIVSFILSDAISRPIKKLTRATELIAKGEFSEEIVPTSSDEIGVLTDSFNRMARELSDSRDFIESYNKELERLVRERSRKLKESEEKYRMVVEGSGDGWVVFDKDGEIKFANRSMGSLVGKEPVELLGRKLDEFISLAPKGVDAKGAIHGKVLEDDSGKPIKIEMVGIDGDRKYLEVAIFSLSGEESEGRGEHKEGTPLFLAHLKDVTDIHTLETESENLKLELMERAKHSQIGVLAEGLFHNLNNPLQALVSLLKVNSEDLESELTQKGKKEIVDLSEWRQNLISDSREAYNLSKKLSDQVRNLMAKVRNEGKREVEELDINQILAEEIKFLEADLFFKHKIVKELILDEKIPPFRGVHSDFSQSFVNIILNAVDGMREAEERKLTVKTAVGRDDIVVTFQDTGVGIDERDIPNIFKPFFTTKRDQIGRGDSGTGLGLFTVDFLLKPYGAAYNVKSKPGETSFEIRLPISKGRNKKGVKKRELKGV</sequence>
<evidence type="ECO:0000256" key="2">
    <source>
        <dbReference type="ARBA" id="ARBA00004370"/>
    </source>
</evidence>
<dbReference type="SUPFAM" id="SSF55785">
    <property type="entry name" value="PYP-like sensor domain (PAS domain)"/>
    <property type="match status" value="1"/>
</dbReference>
<dbReference type="InterPro" id="IPR013656">
    <property type="entry name" value="PAS_4"/>
</dbReference>
<feature type="domain" description="HAMP" evidence="14">
    <location>
        <begin position="310"/>
        <end position="362"/>
    </location>
</feature>
<evidence type="ECO:0000256" key="6">
    <source>
        <dbReference type="ARBA" id="ARBA00022741"/>
    </source>
</evidence>
<dbReference type="GO" id="GO:0016020">
    <property type="term" value="C:membrane"/>
    <property type="evidence" value="ECO:0007669"/>
    <property type="project" value="UniProtKB-SubCell"/>
</dbReference>
<dbReference type="EMBL" id="JAFGIX010000040">
    <property type="protein sequence ID" value="MBN1573147.1"/>
    <property type="molecule type" value="Genomic_DNA"/>
</dbReference>
<dbReference type="SUPFAM" id="SSF158472">
    <property type="entry name" value="HAMP domain-like"/>
    <property type="match status" value="1"/>
</dbReference>
<dbReference type="Pfam" id="PF00672">
    <property type="entry name" value="HAMP"/>
    <property type="match status" value="1"/>
</dbReference>
<dbReference type="CDD" id="cd06225">
    <property type="entry name" value="HAMP"/>
    <property type="match status" value="1"/>
</dbReference>
<feature type="domain" description="Histidine kinase" evidence="12">
    <location>
        <begin position="540"/>
        <end position="773"/>
    </location>
</feature>
<evidence type="ECO:0000256" key="9">
    <source>
        <dbReference type="ARBA" id="ARBA00023012"/>
    </source>
</evidence>
<dbReference type="Pfam" id="PF02518">
    <property type="entry name" value="HATPase_c"/>
    <property type="match status" value="1"/>
</dbReference>
<keyword evidence="7" id="KW-0418">Kinase</keyword>
<dbReference type="InterPro" id="IPR000014">
    <property type="entry name" value="PAS"/>
</dbReference>
<evidence type="ECO:0000259" key="14">
    <source>
        <dbReference type="PROSITE" id="PS50885"/>
    </source>
</evidence>
<comment type="catalytic activity">
    <reaction evidence="1">
        <text>ATP + protein L-histidine = ADP + protein N-phospho-L-histidine.</text>
        <dbReference type="EC" id="2.7.13.3"/>
    </reaction>
</comment>
<dbReference type="GO" id="GO:0005524">
    <property type="term" value="F:ATP binding"/>
    <property type="evidence" value="ECO:0007669"/>
    <property type="project" value="UniProtKB-KW"/>
</dbReference>
<evidence type="ECO:0000259" key="12">
    <source>
        <dbReference type="PROSITE" id="PS50109"/>
    </source>
</evidence>
<dbReference type="InterPro" id="IPR005467">
    <property type="entry name" value="His_kinase_dom"/>
</dbReference>
<name>A0A9D8KFE0_9DELT</name>
<evidence type="ECO:0000256" key="10">
    <source>
        <dbReference type="SAM" id="Coils"/>
    </source>
</evidence>
<dbReference type="SMART" id="SM00304">
    <property type="entry name" value="HAMP"/>
    <property type="match status" value="1"/>
</dbReference>
<dbReference type="PRINTS" id="PR00344">
    <property type="entry name" value="BCTRLSENSOR"/>
</dbReference>
<dbReference type="InterPro" id="IPR036890">
    <property type="entry name" value="HATPase_C_sf"/>
</dbReference>
<evidence type="ECO:0000313" key="16">
    <source>
        <dbReference type="Proteomes" id="UP000809273"/>
    </source>
</evidence>
<dbReference type="PROSITE" id="PS50885">
    <property type="entry name" value="HAMP"/>
    <property type="match status" value="1"/>
</dbReference>
<dbReference type="InterPro" id="IPR004358">
    <property type="entry name" value="Sig_transdc_His_kin-like_C"/>
</dbReference>
<dbReference type="SMART" id="SM00091">
    <property type="entry name" value="PAS"/>
    <property type="match status" value="1"/>
</dbReference>
<keyword evidence="8" id="KW-0067">ATP-binding</keyword>
<organism evidence="15 16">
    <name type="scientific">Candidatus Zymogenus saltonus</name>
    <dbReference type="NCBI Taxonomy" id="2844893"/>
    <lineage>
        <taxon>Bacteria</taxon>
        <taxon>Deltaproteobacteria</taxon>
        <taxon>Candidatus Zymogenia</taxon>
        <taxon>Candidatus Zymogeniales</taxon>
        <taxon>Candidatus Zymogenaceae</taxon>
        <taxon>Candidatus Zymogenus</taxon>
    </lineage>
</organism>
<keyword evidence="6" id="KW-0547">Nucleotide-binding</keyword>
<keyword evidence="5" id="KW-0808">Transferase</keyword>
<keyword evidence="11" id="KW-0812">Transmembrane</keyword>
<dbReference type="Proteomes" id="UP000809273">
    <property type="component" value="Unassembled WGS sequence"/>
</dbReference>
<keyword evidence="11" id="KW-1133">Transmembrane helix</keyword>
<evidence type="ECO:0000313" key="15">
    <source>
        <dbReference type="EMBL" id="MBN1573147.1"/>
    </source>
</evidence>
<protein>
    <recommendedName>
        <fullName evidence="3">histidine kinase</fullName>
        <ecNumber evidence="3">2.7.13.3</ecNumber>
    </recommendedName>
</protein>
<feature type="coiled-coil region" evidence="10">
    <location>
        <begin position="357"/>
        <end position="388"/>
    </location>
</feature>
<keyword evidence="4" id="KW-0597">Phosphoprotein</keyword>
<dbReference type="Gene3D" id="1.10.8.500">
    <property type="entry name" value="HAMP domain in histidine kinase"/>
    <property type="match status" value="1"/>
</dbReference>
<keyword evidence="11" id="KW-0472">Membrane</keyword>
<keyword evidence="9" id="KW-0902">Two-component regulatory system</keyword>
<evidence type="ECO:0000256" key="3">
    <source>
        <dbReference type="ARBA" id="ARBA00012438"/>
    </source>
</evidence>
<dbReference type="SUPFAM" id="SSF55874">
    <property type="entry name" value="ATPase domain of HSP90 chaperone/DNA topoisomerase II/histidine kinase"/>
    <property type="match status" value="1"/>
</dbReference>
<evidence type="ECO:0000256" key="4">
    <source>
        <dbReference type="ARBA" id="ARBA00022553"/>
    </source>
</evidence>
<dbReference type="PROSITE" id="PS50112">
    <property type="entry name" value="PAS"/>
    <property type="match status" value="1"/>
</dbReference>
<dbReference type="Gene3D" id="1.10.287.130">
    <property type="match status" value="1"/>
</dbReference>
<comment type="caution">
    <text evidence="15">The sequence shown here is derived from an EMBL/GenBank/DDBJ whole genome shotgun (WGS) entry which is preliminary data.</text>
</comment>
<dbReference type="NCBIfam" id="TIGR00229">
    <property type="entry name" value="sensory_box"/>
    <property type="match status" value="1"/>
</dbReference>
<dbReference type="PANTHER" id="PTHR43065">
    <property type="entry name" value="SENSOR HISTIDINE KINASE"/>
    <property type="match status" value="1"/>
</dbReference>
<dbReference type="PANTHER" id="PTHR43065:SF46">
    <property type="entry name" value="C4-DICARBOXYLATE TRANSPORT SENSOR PROTEIN DCTB"/>
    <property type="match status" value="1"/>
</dbReference>
<dbReference type="AlphaFoldDB" id="A0A9D8KFE0"/>
<reference evidence="15" key="1">
    <citation type="journal article" date="2021" name="Environ. Microbiol.">
        <title>Genomic characterization of three novel Desulfobacterota classes expand the metabolic and phylogenetic diversity of the phylum.</title>
        <authorList>
            <person name="Murphy C.L."/>
            <person name="Biggerstaff J."/>
            <person name="Eichhorn A."/>
            <person name="Ewing E."/>
            <person name="Shahan R."/>
            <person name="Soriano D."/>
            <person name="Stewart S."/>
            <person name="VanMol K."/>
            <person name="Walker R."/>
            <person name="Walters P."/>
            <person name="Elshahed M.S."/>
            <person name="Youssef N.H."/>
        </authorList>
    </citation>
    <scope>NUCLEOTIDE SEQUENCE</scope>
    <source>
        <strain evidence="15">Zod_Metabat.24</strain>
    </source>
</reference>
<evidence type="ECO:0000256" key="8">
    <source>
        <dbReference type="ARBA" id="ARBA00022840"/>
    </source>
</evidence>
<evidence type="ECO:0000256" key="11">
    <source>
        <dbReference type="SAM" id="Phobius"/>
    </source>
</evidence>
<dbReference type="GO" id="GO:0000160">
    <property type="term" value="P:phosphorelay signal transduction system"/>
    <property type="evidence" value="ECO:0007669"/>
    <property type="project" value="UniProtKB-KW"/>
</dbReference>
<gene>
    <name evidence="15" type="ORF">JW984_08125</name>
</gene>
<evidence type="ECO:0000256" key="7">
    <source>
        <dbReference type="ARBA" id="ARBA00022777"/>
    </source>
</evidence>
<dbReference type="InterPro" id="IPR003594">
    <property type="entry name" value="HATPase_dom"/>
</dbReference>
<evidence type="ECO:0000259" key="13">
    <source>
        <dbReference type="PROSITE" id="PS50112"/>
    </source>
</evidence>
<evidence type="ECO:0000256" key="1">
    <source>
        <dbReference type="ARBA" id="ARBA00000085"/>
    </source>
</evidence>
<proteinExistence type="predicted"/>
<feature type="transmembrane region" description="Helical" evidence="11">
    <location>
        <begin position="12"/>
        <end position="35"/>
    </location>
</feature>
<accession>A0A9D8KFE0</accession>
<dbReference type="Gene3D" id="3.30.565.10">
    <property type="entry name" value="Histidine kinase-like ATPase, C-terminal domain"/>
    <property type="match status" value="1"/>
</dbReference>
<evidence type="ECO:0000256" key="5">
    <source>
        <dbReference type="ARBA" id="ARBA00022679"/>
    </source>
</evidence>
<dbReference type="GO" id="GO:0004673">
    <property type="term" value="F:protein histidine kinase activity"/>
    <property type="evidence" value="ECO:0007669"/>
    <property type="project" value="UniProtKB-EC"/>
</dbReference>
<dbReference type="EC" id="2.7.13.3" evidence="3"/>
<reference evidence="15" key="2">
    <citation type="submission" date="2021-01" db="EMBL/GenBank/DDBJ databases">
        <authorList>
            <person name="Hahn C.R."/>
            <person name="Youssef N.H."/>
            <person name="Elshahed M."/>
        </authorList>
    </citation>
    <scope>NUCLEOTIDE SEQUENCE</scope>
    <source>
        <strain evidence="15">Zod_Metabat.24</strain>
    </source>
</reference>
<dbReference type="InterPro" id="IPR035965">
    <property type="entry name" value="PAS-like_dom_sf"/>
</dbReference>
<dbReference type="PROSITE" id="PS50109">
    <property type="entry name" value="HIS_KIN"/>
    <property type="match status" value="1"/>
</dbReference>
<dbReference type="InterPro" id="IPR003660">
    <property type="entry name" value="HAMP_dom"/>
</dbReference>